<feature type="compositionally biased region" description="Polar residues" evidence="1">
    <location>
        <begin position="129"/>
        <end position="145"/>
    </location>
</feature>
<sequence length="167" mass="18404">MSPYRLVEPLASVPTPSRRHVPYAGNATATHPAGAQNNPADTLPSFRRMSASRSRQLCSGTGNVHTCNSGELAIFSFDEELEYELRREREVAPVFHIGRTGLKSTLHQDNNGHYNTTCNYSPVFPRKQSNASSIGSASGTHSASSEKMLWSKRDADPWRTSFKHLAS</sequence>
<reference evidence="2" key="1">
    <citation type="submission" date="2023-03" db="EMBL/GenBank/DDBJ databases">
        <title>Emydomyces testavorans Genome Sequence.</title>
        <authorList>
            <person name="Hoyer L."/>
        </authorList>
    </citation>
    <scope>NUCLEOTIDE SEQUENCE</scope>
    <source>
        <strain evidence="2">16-2883</strain>
    </source>
</reference>
<dbReference type="AlphaFoldDB" id="A0AAF0IH53"/>
<dbReference type="Proteomes" id="UP001219355">
    <property type="component" value="Chromosome 2"/>
</dbReference>
<accession>A0AAF0IH53</accession>
<proteinExistence type="predicted"/>
<gene>
    <name evidence="2" type="ORF">PRK78_003092</name>
</gene>
<protein>
    <submittedName>
        <fullName evidence="2">Uncharacterized protein</fullName>
    </submittedName>
</protein>
<evidence type="ECO:0000256" key="1">
    <source>
        <dbReference type="SAM" id="MobiDB-lite"/>
    </source>
</evidence>
<keyword evidence="3" id="KW-1185">Reference proteome</keyword>
<dbReference type="InterPro" id="IPR022024">
    <property type="entry name" value="DUF3602"/>
</dbReference>
<name>A0AAF0IH53_9EURO</name>
<dbReference type="EMBL" id="CP120628">
    <property type="protein sequence ID" value="WEW57625.1"/>
    <property type="molecule type" value="Genomic_DNA"/>
</dbReference>
<feature type="region of interest" description="Disordered" evidence="1">
    <location>
        <begin position="129"/>
        <end position="150"/>
    </location>
</feature>
<dbReference type="Pfam" id="PF12223">
    <property type="entry name" value="DUF3602"/>
    <property type="match status" value="1"/>
</dbReference>
<organism evidence="2 3">
    <name type="scientific">Emydomyces testavorans</name>
    <dbReference type="NCBI Taxonomy" id="2070801"/>
    <lineage>
        <taxon>Eukaryota</taxon>
        <taxon>Fungi</taxon>
        <taxon>Dikarya</taxon>
        <taxon>Ascomycota</taxon>
        <taxon>Pezizomycotina</taxon>
        <taxon>Eurotiomycetes</taxon>
        <taxon>Eurotiomycetidae</taxon>
        <taxon>Onygenales</taxon>
        <taxon>Nannizziopsiaceae</taxon>
        <taxon>Emydomyces</taxon>
    </lineage>
</organism>
<feature type="region of interest" description="Disordered" evidence="1">
    <location>
        <begin position="1"/>
        <end position="39"/>
    </location>
</feature>
<evidence type="ECO:0000313" key="3">
    <source>
        <dbReference type="Proteomes" id="UP001219355"/>
    </source>
</evidence>
<evidence type="ECO:0000313" key="2">
    <source>
        <dbReference type="EMBL" id="WEW57625.1"/>
    </source>
</evidence>